<dbReference type="GO" id="GO:0016746">
    <property type="term" value="F:acyltransferase activity"/>
    <property type="evidence" value="ECO:0007669"/>
    <property type="project" value="UniProtKB-KW"/>
</dbReference>
<dbReference type="EMBL" id="RSED01000001">
    <property type="protein sequence ID" value="RRS06090.1"/>
    <property type="molecule type" value="Genomic_DNA"/>
</dbReference>
<dbReference type="Pfam" id="PF18313">
    <property type="entry name" value="TLP1_add_C"/>
    <property type="match status" value="1"/>
</dbReference>
<comment type="caution">
    <text evidence="6">The sequence shown here is derived from an EMBL/GenBank/DDBJ whole genome shotgun (WGS) entry which is preliminary data.</text>
</comment>
<evidence type="ECO:0000313" key="7">
    <source>
        <dbReference type="Proteomes" id="UP000269265"/>
    </source>
</evidence>
<keyword evidence="2 6" id="KW-0808">Transferase</keyword>
<sequence length="521" mass="56014">MEHRTRTHTDPARTPLIIGVGEITWRDKDPAHGLEPIALMEAALRAAQEDALAGARPHAGTALLQGIDALDVVCEHSWPYADAPALLCERLHIRPRHRAYAAAGGESPVRLLHEAALRIAAGESAVAAVVGAESSHTVATATKAGLSLPWSPKDTGARLLRGADICHPQAVRHGVVAPVNVYPFYENALASAWGQSPAQALQESALLWSSMSQAAARNPHAWQRQALGPDDIATPSERNRLIAWPYTLRMVANPLVNMGAAVLLTSLEMALELGISPDRMVHVWGGASAQEPRDYLARDHYGHAPAQEAVLEEAQRLVDGKPFDLLELYSCFPVVPKMARRTLGLPANAPVSATGGLSFFGAPLNNYMTHAVAALVRGLRQAPEHTANAPQHALLYGQGEFVTKHHAMVLSTQPPPPGRLRPDHSVQVQADQRRGPVPPLTDQHEGPATVETHTVVYGREGQPDFGIVIARTPDGQRLMSRVTATDTATLARLTALDRSPVGQPGTTSLDDDGRLHWRFTA</sequence>
<dbReference type="PANTHER" id="PTHR18919">
    <property type="entry name" value="ACETYL-COA C-ACYLTRANSFERASE"/>
    <property type="match status" value="1"/>
</dbReference>
<name>A0A3R8YR53_9BURK</name>
<proteinExistence type="inferred from homology"/>
<dbReference type="Gene3D" id="3.40.47.10">
    <property type="match status" value="1"/>
</dbReference>
<evidence type="ECO:0000259" key="5">
    <source>
        <dbReference type="Pfam" id="PF18313"/>
    </source>
</evidence>
<dbReference type="Gene3D" id="2.40.50.840">
    <property type="match status" value="1"/>
</dbReference>
<feature type="region of interest" description="Disordered" evidence="4">
    <location>
        <begin position="410"/>
        <end position="446"/>
    </location>
</feature>
<evidence type="ECO:0000313" key="6">
    <source>
        <dbReference type="EMBL" id="RRS06090.1"/>
    </source>
</evidence>
<evidence type="ECO:0000256" key="2">
    <source>
        <dbReference type="ARBA" id="ARBA00022679"/>
    </source>
</evidence>
<dbReference type="AlphaFoldDB" id="A0A3R8YR53"/>
<dbReference type="InterPro" id="IPR040771">
    <property type="entry name" value="TLP1_add_C"/>
</dbReference>
<comment type="similarity">
    <text evidence="1">Belongs to the thiolase-like superfamily. Thiolase family.</text>
</comment>
<reference evidence="6 7" key="1">
    <citation type="submission" date="2018-12" db="EMBL/GenBank/DDBJ databases">
        <title>The whole draft genome of Aquabacterium sp. SJQ9.</title>
        <authorList>
            <person name="Sun L."/>
            <person name="Gao X."/>
            <person name="Chen W."/>
            <person name="Huang K."/>
        </authorList>
    </citation>
    <scope>NUCLEOTIDE SEQUENCE [LARGE SCALE GENOMIC DNA]</scope>
    <source>
        <strain evidence="6 7">SJQ9</strain>
    </source>
</reference>
<dbReference type="Proteomes" id="UP000269265">
    <property type="component" value="Unassembled WGS sequence"/>
</dbReference>
<evidence type="ECO:0000256" key="3">
    <source>
        <dbReference type="ARBA" id="ARBA00023315"/>
    </source>
</evidence>
<dbReference type="SUPFAM" id="SSF53901">
    <property type="entry name" value="Thiolase-like"/>
    <property type="match status" value="1"/>
</dbReference>
<organism evidence="6 7">
    <name type="scientific">Aquabacterium soli</name>
    <dbReference type="NCBI Taxonomy" id="2493092"/>
    <lineage>
        <taxon>Bacteria</taxon>
        <taxon>Pseudomonadati</taxon>
        <taxon>Pseudomonadota</taxon>
        <taxon>Betaproteobacteria</taxon>
        <taxon>Burkholderiales</taxon>
        <taxon>Aquabacterium</taxon>
    </lineage>
</organism>
<keyword evidence="7" id="KW-1185">Reference proteome</keyword>
<evidence type="ECO:0000256" key="4">
    <source>
        <dbReference type="SAM" id="MobiDB-lite"/>
    </source>
</evidence>
<feature type="domain" description="Thiolase-like protein type 1 additional C-terminal" evidence="5">
    <location>
        <begin position="429"/>
        <end position="506"/>
    </location>
</feature>
<dbReference type="OrthoDB" id="4470569at2"/>
<protein>
    <submittedName>
        <fullName evidence="6">Acetyl-CoA acetyltransferase</fullName>
    </submittedName>
</protein>
<gene>
    <name evidence="6" type="ORF">EIP75_00340</name>
</gene>
<keyword evidence="3" id="KW-0012">Acyltransferase</keyword>
<dbReference type="RefSeq" id="WP_125241233.1">
    <property type="nucleotide sequence ID" value="NZ_RSED01000001.1"/>
</dbReference>
<accession>A0A3R8YR53</accession>
<dbReference type="InterPro" id="IPR016039">
    <property type="entry name" value="Thiolase-like"/>
</dbReference>
<dbReference type="PANTHER" id="PTHR18919:SF139">
    <property type="entry name" value="THIOLASE-LIKE PROTEIN TYPE 1 ADDITIONAL C-TERMINAL DOMAIN-CONTAINING PROTEIN"/>
    <property type="match status" value="1"/>
</dbReference>
<evidence type="ECO:0000256" key="1">
    <source>
        <dbReference type="ARBA" id="ARBA00010982"/>
    </source>
</evidence>